<proteinExistence type="predicted"/>
<name>A0A150QL48_SORCE</name>
<sequence>MSHVRLVLLVEDFAVSRHFIDDGRSLGGAEKRQDEQALFRRAFDASVFRDKRIVCVTDRETGQFRSPDSILDEVLA</sequence>
<organism evidence="1 2">
    <name type="scientific">Sorangium cellulosum</name>
    <name type="common">Polyangium cellulosum</name>
    <dbReference type="NCBI Taxonomy" id="56"/>
    <lineage>
        <taxon>Bacteria</taxon>
        <taxon>Pseudomonadati</taxon>
        <taxon>Myxococcota</taxon>
        <taxon>Polyangia</taxon>
        <taxon>Polyangiales</taxon>
        <taxon>Polyangiaceae</taxon>
        <taxon>Sorangium</taxon>
    </lineage>
</organism>
<protein>
    <submittedName>
        <fullName evidence="1">Uncharacterized protein</fullName>
    </submittedName>
</protein>
<reference evidence="1 2" key="1">
    <citation type="submission" date="2014-02" db="EMBL/GenBank/DDBJ databases">
        <title>The small core and large imbalanced accessory genome model reveals a collaborative survival strategy of Sorangium cellulosum strains in nature.</title>
        <authorList>
            <person name="Han K."/>
            <person name="Peng R."/>
            <person name="Blom J."/>
            <person name="Li Y.-Z."/>
        </authorList>
    </citation>
    <scope>NUCLEOTIDE SEQUENCE [LARGE SCALE GENOMIC DNA]</scope>
    <source>
        <strain evidence="1 2">So0008-312</strain>
    </source>
</reference>
<evidence type="ECO:0000313" key="2">
    <source>
        <dbReference type="Proteomes" id="UP000075260"/>
    </source>
</evidence>
<dbReference type="AlphaFoldDB" id="A0A150QL48"/>
<evidence type="ECO:0000313" key="1">
    <source>
        <dbReference type="EMBL" id="KYF68426.1"/>
    </source>
</evidence>
<dbReference type="Proteomes" id="UP000075260">
    <property type="component" value="Unassembled WGS sequence"/>
</dbReference>
<accession>A0A150QL48</accession>
<gene>
    <name evidence="1" type="ORF">BE15_10515</name>
</gene>
<comment type="caution">
    <text evidence="1">The sequence shown here is derived from an EMBL/GenBank/DDBJ whole genome shotgun (WGS) entry which is preliminary data.</text>
</comment>
<dbReference type="EMBL" id="JEMA01000571">
    <property type="protein sequence ID" value="KYF68426.1"/>
    <property type="molecule type" value="Genomic_DNA"/>
</dbReference>